<keyword evidence="3" id="KW-0560">Oxidoreductase</keyword>
<protein>
    <submittedName>
        <fullName evidence="4">Cobalt-precorrin-6A/precorrin-6x reductase</fullName>
    </submittedName>
</protein>
<gene>
    <name evidence="4" type="ORF">FDT80_04515</name>
</gene>
<dbReference type="Proteomes" id="UP000309550">
    <property type="component" value="Unassembled WGS sequence"/>
</dbReference>
<keyword evidence="2" id="KW-0169">Cobalamin biosynthesis</keyword>
<dbReference type="GO" id="GO:0016994">
    <property type="term" value="F:precorrin-6A reductase activity"/>
    <property type="evidence" value="ECO:0007669"/>
    <property type="project" value="InterPro"/>
</dbReference>
<dbReference type="GO" id="GO:0009236">
    <property type="term" value="P:cobalamin biosynthetic process"/>
    <property type="evidence" value="ECO:0007669"/>
    <property type="project" value="UniProtKB-UniPathway"/>
</dbReference>
<evidence type="ECO:0000256" key="1">
    <source>
        <dbReference type="ARBA" id="ARBA00004953"/>
    </source>
</evidence>
<evidence type="ECO:0000313" key="4">
    <source>
        <dbReference type="EMBL" id="TMM54848.1"/>
    </source>
</evidence>
<dbReference type="PANTHER" id="PTHR36925:SF1">
    <property type="entry name" value="COBALT-PRECORRIN-6A REDUCTASE"/>
    <property type="match status" value="1"/>
</dbReference>
<comment type="pathway">
    <text evidence="1">Cofactor biosynthesis; adenosylcobalamin biosynthesis.</text>
</comment>
<dbReference type="PROSITE" id="PS51014">
    <property type="entry name" value="COBK_CBIJ"/>
    <property type="match status" value="1"/>
</dbReference>
<organism evidence="4 5">
    <name type="scientific">Sulfitobacter sabulilitoris</name>
    <dbReference type="NCBI Taxonomy" id="2562655"/>
    <lineage>
        <taxon>Bacteria</taxon>
        <taxon>Pseudomonadati</taxon>
        <taxon>Pseudomonadota</taxon>
        <taxon>Alphaproteobacteria</taxon>
        <taxon>Rhodobacterales</taxon>
        <taxon>Roseobacteraceae</taxon>
        <taxon>Sulfitobacter</taxon>
    </lineage>
</organism>
<reference evidence="4 5" key="1">
    <citation type="submission" date="2019-05" db="EMBL/GenBank/DDBJ databases">
        <title>Sulfitobacter sabulilitoris sp. nov., isolated from a marine sand.</title>
        <authorList>
            <person name="Yoon J.-H."/>
        </authorList>
    </citation>
    <scope>NUCLEOTIDE SEQUENCE [LARGE SCALE GENOMIC DNA]</scope>
    <source>
        <strain evidence="4 5">HSMS-29</strain>
    </source>
</reference>
<dbReference type="OrthoDB" id="5183775at2"/>
<dbReference type="PANTHER" id="PTHR36925">
    <property type="entry name" value="COBALT-PRECORRIN-6A REDUCTASE"/>
    <property type="match status" value="1"/>
</dbReference>
<comment type="caution">
    <text evidence="4">The sequence shown here is derived from an EMBL/GenBank/DDBJ whole genome shotgun (WGS) entry which is preliminary data.</text>
</comment>
<keyword evidence="5" id="KW-1185">Reference proteome</keyword>
<dbReference type="UniPathway" id="UPA00148"/>
<dbReference type="Pfam" id="PF02571">
    <property type="entry name" value="CbiJ"/>
    <property type="match status" value="1"/>
</dbReference>
<sequence length="289" mass="31055">MHVHDVGVRRGARRGKTHDCIHTFFDPGDRALAHRTMRIKVAMMNVKHRLLVMAGAREAHEISESLSAKGLDVVATLPEPERGMSPLRVPDYPGDFGDEAAVLAFLKGQGITRVIDASHAFDAALSGRAAQVCADHGIPYARVLRPAWQPGADDQWTAADDVAEAARRVPAGARVFSNTGRGSVAQYADFAGAVVFLRRVDPGGDAPPYAFMRYVAGTPPFVQADEEALFRELRIDTLICRNVGGAASRAKVDAARALGIDVLMIQRPAPPRGAPCFATARDAIAWATE</sequence>
<dbReference type="EMBL" id="VANS01000001">
    <property type="protein sequence ID" value="TMM54848.1"/>
    <property type="molecule type" value="Genomic_DNA"/>
</dbReference>
<dbReference type="InterPro" id="IPR003723">
    <property type="entry name" value="Precorrin-6x_reduct"/>
</dbReference>
<name>A0A5S3PK94_9RHOB</name>
<evidence type="ECO:0000256" key="2">
    <source>
        <dbReference type="ARBA" id="ARBA00022573"/>
    </source>
</evidence>
<evidence type="ECO:0000256" key="3">
    <source>
        <dbReference type="ARBA" id="ARBA00023002"/>
    </source>
</evidence>
<dbReference type="AlphaFoldDB" id="A0A5S3PK94"/>
<evidence type="ECO:0000313" key="5">
    <source>
        <dbReference type="Proteomes" id="UP000309550"/>
    </source>
</evidence>
<accession>A0A5S3PK94</accession>
<proteinExistence type="predicted"/>